<protein>
    <submittedName>
        <fullName evidence="1">Uncharacterized protein</fullName>
    </submittedName>
</protein>
<keyword evidence="2" id="KW-1185">Reference proteome</keyword>
<evidence type="ECO:0000313" key="1">
    <source>
        <dbReference type="EMBL" id="WQJ53918.1"/>
    </source>
</evidence>
<accession>A0ABZ0Z420</accession>
<evidence type="ECO:0000313" key="2">
    <source>
        <dbReference type="Proteomes" id="UP001358193"/>
    </source>
</evidence>
<organism evidence="1 2">
    <name type="scientific">phage Lak_Megaphage_Sonny</name>
    <dbReference type="NCBI Taxonomy" id="3109229"/>
    <lineage>
        <taxon>Viruses</taxon>
        <taxon>Duplodnaviria</taxon>
        <taxon>Heunggongvirae</taxon>
        <taxon>Uroviricota</taxon>
        <taxon>Caudoviricetes</taxon>
        <taxon>Caudoviricetes code 15 clade</taxon>
    </lineage>
</organism>
<dbReference type="EMBL" id="OR769223">
    <property type="protein sequence ID" value="WQJ53918.1"/>
    <property type="molecule type" value="Genomic_DNA"/>
</dbReference>
<proteinExistence type="predicted"/>
<dbReference type="Proteomes" id="UP001358193">
    <property type="component" value="Segment"/>
</dbReference>
<reference evidence="1 2" key="1">
    <citation type="submission" date="2023-11" db="EMBL/GenBank/DDBJ databases">
        <authorList>
            <person name="Cook R."/>
            <person name="Crisci M."/>
            <person name="Pye H."/>
            <person name="Adriaenssens E."/>
            <person name="Santini J."/>
        </authorList>
    </citation>
    <scope>NUCLEOTIDE SEQUENCE [LARGE SCALE GENOMIC DNA]</scope>
    <source>
        <strain evidence="1">Lak_Megaphage_Sonny</strain>
    </source>
</reference>
<sequence>MSVQSKYFQVTDQILMEYKTDQYKITNLKTVTGEDYTEFYMYQGNDGRQYCLEKNNIPHAKYITDDKFTYYYGGKGVTNIEIDSEEHPIYGGDMYLPNNDILLGTTIKDVSNNVLRTNYINHDTIRLYILTGYLMNNLAGYSIKVYGKASKVSYTNDIGETVIKRINDDVCILDWYLPKEELKDNIHWMSNPLYLNSKFYDRYIEIKLPSVYDAAINHKYRDIDYVYAYTEDTSITYMRGPLDMHAGIFIDFATVQPENASIYNDDNNGSQTFILDVPKTFTIMPTSNSNNFNVRIFENKDMHAIEYYPVYGDIDNAREMTYDIMAAIETGAIPMIDYADMDDANRGMDEFIEMYGEQIFKWIILNELTVTYTYEPIRQNIYDPQKEITMTEYYTNTIDYSNKQNDQTDFWRTKFIPFIQQKIGYSCKSLTLTYTCHLFNRMNNIEIVRAASMVVKEPHKYMLTSINTSNIVQYKIVNKIQNNNATAVSTVNGNTQTAYIKEYYDTTNIIAKDLTNNGTYTQGKMTLKLKRAGSNYMIKLYVRNQDNTLIPYDLSGNTNYKLVFPSASSSKIEILPNNDSAAGTNLIVGQMTFYISADKAAAIMNVPASERYFAVTTHYPGMSQNETSLYEGNVEWYV</sequence>
<name>A0ABZ0Z420_9CAUD</name>